<dbReference type="PANTHER" id="PTHR45586">
    <property type="entry name" value="TPR REPEAT-CONTAINING PROTEIN PA4667"/>
    <property type="match status" value="1"/>
</dbReference>
<feature type="compositionally biased region" description="Polar residues" evidence="4">
    <location>
        <begin position="44"/>
        <end position="55"/>
    </location>
</feature>
<sequence>MLKSRIILIVIAIALIAVFFSLPKVVVDNENESIDKGSEAPALDSSSEQQASTSADEIMSESHSGKIPEEIRQDIVRLRNSYELAKNQENSAIFADSLASVYRNLNRLDSAAKYVELSKEDNELIGNAYYEAFSFAADVDKAKRLAVKTREYLQKVLNGDPANNSAKIKLAMTYVSSDNPMQGISMLLEVVEEDPNNEEALFNLGILSIQSGQYSKAIERFEKLLLHHPDNIQAEFYLALSLMNNGQKVKARKLFTEIKNKSNDEQLLAAVESYLNEL</sequence>
<dbReference type="AlphaFoldDB" id="A0A1X7KNC7"/>
<organism evidence="5 6">
    <name type="scientific">Marivirga sericea</name>
    <dbReference type="NCBI Taxonomy" id="1028"/>
    <lineage>
        <taxon>Bacteria</taxon>
        <taxon>Pseudomonadati</taxon>
        <taxon>Bacteroidota</taxon>
        <taxon>Cytophagia</taxon>
        <taxon>Cytophagales</taxon>
        <taxon>Marivirgaceae</taxon>
        <taxon>Marivirga</taxon>
    </lineage>
</organism>
<dbReference type="InterPro" id="IPR011990">
    <property type="entry name" value="TPR-like_helical_dom_sf"/>
</dbReference>
<dbReference type="SMART" id="SM00028">
    <property type="entry name" value="TPR"/>
    <property type="match status" value="3"/>
</dbReference>
<keyword evidence="1" id="KW-0677">Repeat</keyword>
<proteinExistence type="predicted"/>
<dbReference type="RefSeq" id="WP_085518099.1">
    <property type="nucleotide sequence ID" value="NZ_FXAW01000006.1"/>
</dbReference>
<dbReference type="Gene3D" id="1.25.40.10">
    <property type="entry name" value="Tetratricopeptide repeat domain"/>
    <property type="match status" value="1"/>
</dbReference>
<evidence type="ECO:0000256" key="3">
    <source>
        <dbReference type="PROSITE-ProRule" id="PRU00339"/>
    </source>
</evidence>
<dbReference type="Pfam" id="PF14559">
    <property type="entry name" value="TPR_19"/>
    <property type="match status" value="1"/>
</dbReference>
<dbReference type="PROSITE" id="PS50005">
    <property type="entry name" value="TPR"/>
    <property type="match status" value="1"/>
</dbReference>
<keyword evidence="6" id="KW-1185">Reference proteome</keyword>
<evidence type="ECO:0000256" key="4">
    <source>
        <dbReference type="SAM" id="MobiDB-lite"/>
    </source>
</evidence>
<evidence type="ECO:0000256" key="1">
    <source>
        <dbReference type="ARBA" id="ARBA00022737"/>
    </source>
</evidence>
<name>A0A1X7KNC7_9BACT</name>
<feature type="region of interest" description="Disordered" evidence="4">
    <location>
        <begin position="36"/>
        <end position="65"/>
    </location>
</feature>
<protein>
    <submittedName>
        <fullName evidence="5">Tetratricopeptide repeat-containing protein</fullName>
    </submittedName>
</protein>
<dbReference type="Proteomes" id="UP000193804">
    <property type="component" value="Unassembled WGS sequence"/>
</dbReference>
<keyword evidence="2 3" id="KW-0802">TPR repeat</keyword>
<gene>
    <name evidence="5" type="ORF">SAMN05661096_02943</name>
</gene>
<feature type="repeat" description="TPR" evidence="3">
    <location>
        <begin position="198"/>
        <end position="231"/>
    </location>
</feature>
<dbReference type="PROSITE" id="PS50293">
    <property type="entry name" value="TPR_REGION"/>
    <property type="match status" value="1"/>
</dbReference>
<dbReference type="OrthoDB" id="1490552at2"/>
<evidence type="ECO:0000256" key="2">
    <source>
        <dbReference type="ARBA" id="ARBA00022803"/>
    </source>
</evidence>
<dbReference type="InterPro" id="IPR051012">
    <property type="entry name" value="CellSynth/LPSAsmb/PSIAsmb"/>
</dbReference>
<dbReference type="STRING" id="1028.SAMN05661096_02943"/>
<evidence type="ECO:0000313" key="5">
    <source>
        <dbReference type="EMBL" id="SMG42860.1"/>
    </source>
</evidence>
<dbReference type="InterPro" id="IPR019734">
    <property type="entry name" value="TPR_rpt"/>
</dbReference>
<dbReference type="PANTHER" id="PTHR45586:SF1">
    <property type="entry name" value="LIPOPOLYSACCHARIDE ASSEMBLY PROTEIN B"/>
    <property type="match status" value="1"/>
</dbReference>
<dbReference type="EMBL" id="FXAW01000006">
    <property type="protein sequence ID" value="SMG42860.1"/>
    <property type="molecule type" value="Genomic_DNA"/>
</dbReference>
<evidence type="ECO:0000313" key="6">
    <source>
        <dbReference type="Proteomes" id="UP000193804"/>
    </source>
</evidence>
<dbReference type="SUPFAM" id="SSF48452">
    <property type="entry name" value="TPR-like"/>
    <property type="match status" value="1"/>
</dbReference>
<reference evidence="6" key="1">
    <citation type="submission" date="2017-04" db="EMBL/GenBank/DDBJ databases">
        <authorList>
            <person name="Varghese N."/>
            <person name="Submissions S."/>
        </authorList>
    </citation>
    <scope>NUCLEOTIDE SEQUENCE [LARGE SCALE GENOMIC DNA]</scope>
    <source>
        <strain evidence="6">DSM 4125</strain>
    </source>
</reference>
<accession>A0A1X7KNC7</accession>